<name>A0ACB9PCR3_BAUVA</name>
<accession>A0ACB9PCR3</accession>
<dbReference type="Proteomes" id="UP000828941">
    <property type="component" value="Chromosome 4"/>
</dbReference>
<keyword evidence="2" id="KW-1185">Reference proteome</keyword>
<reference evidence="1 2" key="1">
    <citation type="journal article" date="2022" name="DNA Res.">
        <title>Chromosomal-level genome assembly of the orchid tree Bauhinia variegata (Leguminosae; Cercidoideae) supports the allotetraploid origin hypothesis of Bauhinia.</title>
        <authorList>
            <person name="Zhong Y."/>
            <person name="Chen Y."/>
            <person name="Zheng D."/>
            <person name="Pang J."/>
            <person name="Liu Y."/>
            <person name="Luo S."/>
            <person name="Meng S."/>
            <person name="Qian L."/>
            <person name="Wei D."/>
            <person name="Dai S."/>
            <person name="Zhou R."/>
        </authorList>
    </citation>
    <scope>NUCLEOTIDE SEQUENCE [LARGE SCALE GENOMIC DNA]</scope>
    <source>
        <strain evidence="1">BV-YZ2020</strain>
    </source>
</reference>
<organism evidence="1 2">
    <name type="scientific">Bauhinia variegata</name>
    <name type="common">Purple orchid tree</name>
    <name type="synonym">Phanera variegata</name>
    <dbReference type="NCBI Taxonomy" id="167791"/>
    <lineage>
        <taxon>Eukaryota</taxon>
        <taxon>Viridiplantae</taxon>
        <taxon>Streptophyta</taxon>
        <taxon>Embryophyta</taxon>
        <taxon>Tracheophyta</taxon>
        <taxon>Spermatophyta</taxon>
        <taxon>Magnoliopsida</taxon>
        <taxon>eudicotyledons</taxon>
        <taxon>Gunneridae</taxon>
        <taxon>Pentapetalae</taxon>
        <taxon>rosids</taxon>
        <taxon>fabids</taxon>
        <taxon>Fabales</taxon>
        <taxon>Fabaceae</taxon>
        <taxon>Cercidoideae</taxon>
        <taxon>Cercideae</taxon>
        <taxon>Bauhiniinae</taxon>
        <taxon>Bauhinia</taxon>
    </lineage>
</organism>
<sequence length="537" mass="60882">MKSTVACFQNLCISSCTKVACFTNSCFLFMSCFYRFLLLRSNPLWVQIGYFASLCIFGFWVLKVLKPRTDSFTPRDLDLFFTSVSATTVSSMSPVEMEVFSNPQLTVMTILMFIGGEVFTSMLGLFFIRLKHKAHQDRIASVNSSPHAPKTTDRIEQIELGDVGRVLPVVKIPAVATSYESLDGLYSKLTWNHVSDCRESGSEYLWYSSVRYLGFVVLGYLLAVHLIGAAMVSLYLAVISSAAEVLKNKSLKQFTFSVFTVVSTFASCGFIPTNENMVVFSRNSGLLLILIPLMLLGNTLFPPCLRFLIWALRKLFKKQESEFLLKRTEEVGYKHLLPGLYSNFLVATVFGFVMVQSILLWAMDWDSEDLEGLNSYQKTVGVIFQTVNSRHTGETIMDLSTISAASLVLFVVMMYLPPYTSFLPIPFEDDMKKKNPESCKRRRKRKATENFIFSQLSYLTIFIILTCITERDAYGNVGFSMGYSCKRQLHGDGNYQDKWFGFAGRWSDEGKIILILVMLFGRLKKFNMDGSKAWNLL</sequence>
<proteinExistence type="predicted"/>
<protein>
    <submittedName>
        <fullName evidence="1">Uncharacterized protein</fullName>
    </submittedName>
</protein>
<evidence type="ECO:0000313" key="1">
    <source>
        <dbReference type="EMBL" id="KAI4346510.1"/>
    </source>
</evidence>
<comment type="caution">
    <text evidence="1">The sequence shown here is derived from an EMBL/GenBank/DDBJ whole genome shotgun (WGS) entry which is preliminary data.</text>
</comment>
<dbReference type="EMBL" id="CM039429">
    <property type="protein sequence ID" value="KAI4346510.1"/>
    <property type="molecule type" value="Genomic_DNA"/>
</dbReference>
<evidence type="ECO:0000313" key="2">
    <source>
        <dbReference type="Proteomes" id="UP000828941"/>
    </source>
</evidence>
<gene>
    <name evidence="1" type="ORF">L6164_007400</name>
</gene>